<dbReference type="Proteomes" id="UP000515806">
    <property type="component" value="Chromosome"/>
</dbReference>
<gene>
    <name evidence="1" type="ORF">H9L23_10595</name>
</gene>
<keyword evidence="2" id="KW-1185">Reference proteome</keyword>
<evidence type="ECO:0000313" key="1">
    <source>
        <dbReference type="EMBL" id="QNN44484.1"/>
    </source>
</evidence>
<sequence>MKNGICKLCLEEKPLIGKSHIYPQFLYQGVFDETNRTVLQYLKNDGHQFFQTGFYDKYILCECCDNVILGSLERYAALVFYNPHTTNSVSITETRERKDLTVMNVQNIDYKKFKLFVLSLLWRAHISTNGFFKEVDVSQIEPQLRSMLFNNELANDKDFQLSITRIDRPNGAAIDIIPNPKVNFKQKLKVAIFIIGGLVYAIELERDSGFSFFPDFSLKPTNEILIPRLSHGTARAYLKALGIPDKHANYFSGTKQSSI</sequence>
<evidence type="ECO:0008006" key="3">
    <source>
        <dbReference type="Google" id="ProtNLM"/>
    </source>
</evidence>
<proteinExistence type="predicted"/>
<dbReference type="KEGG" id="proe:H9L23_10595"/>
<evidence type="ECO:0000313" key="2">
    <source>
        <dbReference type="Proteomes" id="UP000515806"/>
    </source>
</evidence>
<organism evidence="1 2">
    <name type="scientific">Pedobacter roseus</name>
    <dbReference type="NCBI Taxonomy" id="336820"/>
    <lineage>
        <taxon>Bacteria</taxon>
        <taxon>Pseudomonadati</taxon>
        <taxon>Bacteroidota</taxon>
        <taxon>Sphingobacteriia</taxon>
        <taxon>Sphingobacteriales</taxon>
        <taxon>Sphingobacteriaceae</taxon>
        <taxon>Pedobacter</taxon>
    </lineage>
</organism>
<protein>
    <recommendedName>
        <fullName evidence="3">DUF4238 domain-containing protein</fullName>
    </recommendedName>
</protein>
<dbReference type="RefSeq" id="WP_187594926.1">
    <property type="nucleotide sequence ID" value="NZ_CP060723.1"/>
</dbReference>
<dbReference type="EMBL" id="CP060723">
    <property type="protein sequence ID" value="QNN44484.1"/>
    <property type="molecule type" value="Genomic_DNA"/>
</dbReference>
<reference evidence="1 2" key="1">
    <citation type="submission" date="2020-08" db="EMBL/GenBank/DDBJ databases">
        <title>Genome sequence of Pedobacter roseus KACC 11594T.</title>
        <authorList>
            <person name="Hyun D.-W."/>
            <person name="Bae J.-W."/>
        </authorList>
    </citation>
    <scope>NUCLEOTIDE SEQUENCE [LARGE SCALE GENOMIC DNA]</scope>
    <source>
        <strain evidence="1 2">KACC 11594</strain>
    </source>
</reference>
<name>A0A7G9QMA9_9SPHI</name>
<accession>A0A7G9QMA9</accession>
<dbReference type="AlphaFoldDB" id="A0A7G9QMA9"/>